<dbReference type="EMBL" id="JAGTTN010000004">
    <property type="protein sequence ID" value="MCC2033088.1"/>
    <property type="molecule type" value="Genomic_DNA"/>
</dbReference>
<protein>
    <submittedName>
        <fullName evidence="1">Uncharacterized protein</fullName>
    </submittedName>
</protein>
<reference evidence="1" key="1">
    <citation type="submission" date="2021-04" db="EMBL/GenBank/DDBJ databases">
        <title>Microbacterium tenobrionis sp. nov. and Microbacterium allomyrinae sp. nov., isolated from larvae of Tenobrio molitor and Allomyrina dichotoma, respectively.</title>
        <authorList>
            <person name="Lee S.D."/>
        </authorList>
    </citation>
    <scope>NUCLEOTIDE SEQUENCE</scope>
    <source>
        <strain evidence="1">BWT-G7</strain>
    </source>
</reference>
<dbReference type="Proteomes" id="UP001139354">
    <property type="component" value="Unassembled WGS sequence"/>
</dbReference>
<comment type="caution">
    <text evidence="1">The sequence shown here is derived from an EMBL/GenBank/DDBJ whole genome shotgun (WGS) entry which is preliminary data.</text>
</comment>
<accession>A0A9X1S4H5</accession>
<dbReference type="RefSeq" id="WP_229385056.1">
    <property type="nucleotide sequence ID" value="NZ_JAGTTN010000004.1"/>
</dbReference>
<gene>
    <name evidence="1" type="ORF">KEC57_12940</name>
</gene>
<proteinExistence type="predicted"/>
<evidence type="ECO:0000313" key="2">
    <source>
        <dbReference type="Proteomes" id="UP001139354"/>
    </source>
</evidence>
<dbReference type="AlphaFoldDB" id="A0A9X1S4H5"/>
<organism evidence="1 2">
    <name type="scientific">Microbacterium allomyrinae</name>
    <dbReference type="NCBI Taxonomy" id="2830666"/>
    <lineage>
        <taxon>Bacteria</taxon>
        <taxon>Bacillati</taxon>
        <taxon>Actinomycetota</taxon>
        <taxon>Actinomycetes</taxon>
        <taxon>Micrococcales</taxon>
        <taxon>Microbacteriaceae</taxon>
        <taxon>Microbacterium</taxon>
    </lineage>
</organism>
<name>A0A9X1S4H5_9MICO</name>
<evidence type="ECO:0000313" key="1">
    <source>
        <dbReference type="EMBL" id="MCC2033088.1"/>
    </source>
</evidence>
<sequence>MLAEEWFADYMRRANRGAKQQKVLSERRPREGDRPLWMARAYDAETDALLAVIRANRGRGRVDRGVIPAGSEGAAQRLLAAVVGVPHVG</sequence>
<keyword evidence="2" id="KW-1185">Reference proteome</keyword>